<proteinExistence type="predicted"/>
<feature type="region of interest" description="Disordered" evidence="1">
    <location>
        <begin position="1"/>
        <end position="25"/>
    </location>
</feature>
<dbReference type="InterPro" id="IPR006121">
    <property type="entry name" value="HMA_dom"/>
</dbReference>
<reference evidence="4" key="1">
    <citation type="submission" date="2013-07" db="EMBL/GenBank/DDBJ databases">
        <title>The genome of Eucalyptus grandis.</title>
        <authorList>
            <person name="Schmutz J."/>
            <person name="Hayes R."/>
            <person name="Myburg A."/>
            <person name="Tuskan G."/>
            <person name="Grattapaglia D."/>
            <person name="Rokhsar D.S."/>
        </authorList>
    </citation>
    <scope>NUCLEOTIDE SEQUENCE</scope>
    <source>
        <tissue evidence="4">Leaf extractions</tissue>
    </source>
</reference>
<dbReference type="Gramene" id="KCW45735">
    <property type="protein sequence ID" value="KCW45735"/>
    <property type="gene ID" value="EUGRSUZ_L00482"/>
</dbReference>
<dbReference type="EMBL" id="KK198781">
    <property type="protein sequence ID" value="KCW45735.1"/>
    <property type="molecule type" value="Genomic_DNA"/>
</dbReference>
<dbReference type="CDD" id="cd00371">
    <property type="entry name" value="HMA"/>
    <property type="match status" value="1"/>
</dbReference>
<feature type="compositionally biased region" description="Low complexity" evidence="1">
    <location>
        <begin position="73"/>
        <end position="84"/>
    </location>
</feature>
<reference evidence="3" key="3">
    <citation type="submission" date="2023-04" db="EMBL/GenBank/DDBJ databases">
        <title>WGS assembly of Eucalyptus grandis.</title>
        <authorList>
            <person name="Myburg A."/>
            <person name="Grattapaglia D."/>
            <person name="Tuskan G."/>
            <person name="Hellsten U."/>
            <person name="Hayes R."/>
            <person name="Grimwood J."/>
            <person name="Jenkins J."/>
            <person name="Lindquist E."/>
            <person name="Tice H."/>
            <person name="Bauer D."/>
            <person name="Goodstein D."/>
            <person name="Dubchak I."/>
            <person name="Poliakov A."/>
            <person name="Mizrachi E."/>
            <person name="Kullan A."/>
            <person name="Hussey S."/>
            <person name="Pinard D."/>
            <person name="Van D."/>
            <person name="Singh P."/>
            <person name="Van J."/>
            <person name="Silva-Junior O."/>
            <person name="Togawa R."/>
            <person name="Pappas M."/>
            <person name="Faria D."/>
            <person name="Sansaloni C."/>
            <person name="Petroli C."/>
            <person name="Yang X."/>
            <person name="Ranjan P."/>
            <person name="Tschaplinski T."/>
            <person name="Ye C."/>
            <person name="Li T."/>
            <person name="Sterck L."/>
            <person name="Vanneste K."/>
            <person name="Murat F."/>
            <person name="Soler M."/>
            <person name="Clemente H."/>
            <person name="Saidi N."/>
            <person name="Cassan-Wang H."/>
            <person name="Dunand C."/>
            <person name="Hefer C."/>
            <person name="Bornberg-Bauer E."/>
            <person name="Kersting A."/>
            <person name="Vining K."/>
            <person name="Amarasinghe V."/>
            <person name="Ranik M."/>
            <person name="Naithani S."/>
            <person name="Elser J."/>
            <person name="Boyd A."/>
            <person name="Liston A."/>
            <person name="Spatafora J."/>
            <person name="Dharmwardhana P."/>
            <person name="Raja R."/>
            <person name="Sullivan C."/>
            <person name="Romanel E."/>
            <person name="Alves-Ferreira M."/>
            <person name="Kulheim C."/>
            <person name="Foley W."/>
            <person name="Carocha V."/>
            <person name="Paiva J."/>
            <person name="Kudrna D."/>
            <person name="Brommonschenkel S."/>
            <person name="Pasquali G."/>
            <person name="Byrne M."/>
            <person name="Rigault P."/>
            <person name="Tibbits J."/>
            <person name="Spokevicius A."/>
            <person name="Jones R."/>
            <person name="Steane D."/>
            <person name="Vaillancourt R."/>
            <person name="Potts B."/>
            <person name="Joubert F."/>
            <person name="Barry K."/>
            <person name="Pappas G."/>
            <person name="Strauss S."/>
            <person name="Jaiswal P."/>
            <person name="Grima-Pettenati J."/>
            <person name="Salse J."/>
            <person name="Van D."/>
            <person name="Rokhsar D."/>
            <person name="Schmutz J."/>
        </authorList>
    </citation>
    <scope>NUCLEOTIDE SEQUENCE</scope>
    <source>
        <tissue evidence="3">Leaf extractions</tissue>
    </source>
</reference>
<dbReference type="EMBL" id="MU848271">
    <property type="protein sequence ID" value="KAK2633148.1"/>
    <property type="molecule type" value="Genomic_DNA"/>
</dbReference>
<evidence type="ECO:0000256" key="1">
    <source>
        <dbReference type="SAM" id="MobiDB-lite"/>
    </source>
</evidence>
<dbReference type="Gene3D" id="3.30.70.100">
    <property type="match status" value="1"/>
</dbReference>
<dbReference type="PROSITE" id="PS50846">
    <property type="entry name" value="HMA_2"/>
    <property type="match status" value="1"/>
</dbReference>
<organism evidence="4">
    <name type="scientific">Eucalyptus grandis</name>
    <name type="common">Flooded gum</name>
    <dbReference type="NCBI Taxonomy" id="71139"/>
    <lineage>
        <taxon>Eukaryota</taxon>
        <taxon>Viridiplantae</taxon>
        <taxon>Streptophyta</taxon>
        <taxon>Embryophyta</taxon>
        <taxon>Tracheophyta</taxon>
        <taxon>Spermatophyta</taxon>
        <taxon>Magnoliopsida</taxon>
        <taxon>eudicotyledons</taxon>
        <taxon>Gunneridae</taxon>
        <taxon>Pentapetalae</taxon>
        <taxon>rosids</taxon>
        <taxon>malvids</taxon>
        <taxon>Myrtales</taxon>
        <taxon>Myrtaceae</taxon>
        <taxon>Myrtoideae</taxon>
        <taxon>Eucalypteae</taxon>
        <taxon>Eucalyptus</taxon>
    </lineage>
</organism>
<name>A0A058ZXE9_EUCGR</name>
<accession>A0A058ZXE9</accession>
<protein>
    <recommendedName>
        <fullName evidence="2">HMA domain-containing protein</fullName>
    </recommendedName>
</protein>
<evidence type="ECO:0000313" key="5">
    <source>
        <dbReference type="Proteomes" id="UP000030711"/>
    </source>
</evidence>
<sequence>MESKIARATSAKLIHPGKHSQPPQKLNPFVFRLHRYVARSLHRPVAASPMPPVLAHRPRAPLHLRRSHPQPEPSSGAVSVSPGSREVPLAGMTCGGCAAGMKRILENEPQVSAASVNLTSRTSIVWPVSEAQAMPDWQKELGETLAKHLTNCGFKSNP</sequence>
<feature type="region of interest" description="Disordered" evidence="1">
    <location>
        <begin position="61"/>
        <end position="84"/>
    </location>
</feature>
<dbReference type="InParanoid" id="A0A058ZXE9"/>
<dbReference type="GO" id="GO:0046872">
    <property type="term" value="F:metal ion binding"/>
    <property type="evidence" value="ECO:0007669"/>
    <property type="project" value="InterPro"/>
</dbReference>
<dbReference type="AlphaFoldDB" id="A0A058ZXE9"/>
<keyword evidence="5" id="KW-1185">Reference proteome</keyword>
<dbReference type="STRING" id="71139.A0A058ZXE9"/>
<gene>
    <name evidence="4" type="ORF">EUGRSUZ_L00482</name>
</gene>
<reference evidence="3" key="4">
    <citation type="submission" date="2023-07" db="EMBL/GenBank/DDBJ databases">
        <authorList>
            <person name="Myburg A.A."/>
            <person name="Grattapaglia D."/>
            <person name="Tuskan G.A."/>
            <person name="Hellsten U."/>
            <person name="Hayes R.D."/>
            <person name="Grimwood J."/>
            <person name="Jenkins J."/>
            <person name="Lindquist E."/>
            <person name="Tice H."/>
            <person name="Bauer D."/>
            <person name="Goodstein D.M."/>
            <person name="Dubchak I."/>
            <person name="Poliakov A."/>
            <person name="Mizrachi E."/>
            <person name="Kullan A.R."/>
            <person name="Hussey S.G."/>
            <person name="Pinard D."/>
            <person name="Van D.M."/>
            <person name="Singh P."/>
            <person name="Van J.I."/>
            <person name="Silva-Junior O.B."/>
            <person name="Togawa R.C."/>
            <person name="Pappas M.R."/>
            <person name="Faria D.A."/>
            <person name="Sansaloni C.P."/>
            <person name="Petroli C.D."/>
            <person name="Yang X."/>
            <person name="Ranjan P."/>
            <person name="Tschaplinski T.J."/>
            <person name="Ye C.Y."/>
            <person name="Li T."/>
            <person name="Sterck L."/>
            <person name="Vanneste K."/>
            <person name="Murat F."/>
            <person name="Soler M."/>
            <person name="Clemente H.S."/>
            <person name="Saidi N."/>
            <person name="Cassan-Wang H."/>
            <person name="Dunand C."/>
            <person name="Hefer C.A."/>
            <person name="Bornberg-Bauer E."/>
            <person name="Kersting A.R."/>
            <person name="Vining K."/>
            <person name="Amarasinghe V."/>
            <person name="Ranik M."/>
            <person name="Naithani S."/>
            <person name="Elser J."/>
            <person name="Boyd A.E."/>
            <person name="Liston A."/>
            <person name="Spatafora J.W."/>
            <person name="Dharmwardhana P."/>
            <person name="Raja R."/>
            <person name="Sullivan C."/>
            <person name="Romanel E."/>
            <person name="Alves-Ferreira M."/>
            <person name="Kulheim C."/>
            <person name="Foley W."/>
            <person name="Carocha V."/>
            <person name="Paiva J."/>
            <person name="Kudrna D."/>
            <person name="Brommonschenkel S.H."/>
            <person name="Pasquali G."/>
            <person name="Byrne M."/>
            <person name="Rigault P."/>
            <person name="Tibbits J."/>
            <person name="Spokevicius A."/>
            <person name="Jones R.C."/>
            <person name="Steane D.A."/>
            <person name="Vaillancourt R.E."/>
            <person name="Potts B.M."/>
            <person name="Joubert F."/>
            <person name="Barry K."/>
            <person name="Pappas G.J."/>
            <person name="Strauss S.H."/>
            <person name="Jaiswal P."/>
            <person name="Grima-Pettenati J."/>
            <person name="Salse J."/>
            <person name="Van D.P."/>
            <person name="Rokhsar D.S."/>
            <person name="Schmutz J."/>
        </authorList>
    </citation>
    <scope>NUCLEOTIDE SEQUENCE</scope>
    <source>
        <tissue evidence="3">Leaf extractions</tissue>
    </source>
</reference>
<evidence type="ECO:0000259" key="2">
    <source>
        <dbReference type="PROSITE" id="PS50846"/>
    </source>
</evidence>
<feature type="domain" description="HMA" evidence="2">
    <location>
        <begin position="83"/>
        <end position="150"/>
    </location>
</feature>
<dbReference type="InterPro" id="IPR036163">
    <property type="entry name" value="HMA_dom_sf"/>
</dbReference>
<evidence type="ECO:0000313" key="4">
    <source>
        <dbReference type="EMBL" id="KCW45735.1"/>
    </source>
</evidence>
<dbReference type="FunFam" id="3.30.70.100:FF:000047">
    <property type="entry name" value="Copper-transporting ATPase PAA1, chloroplastic"/>
    <property type="match status" value="1"/>
</dbReference>
<dbReference type="SUPFAM" id="SSF55008">
    <property type="entry name" value="HMA, heavy metal-associated domain"/>
    <property type="match status" value="1"/>
</dbReference>
<dbReference type="Proteomes" id="UP000030711">
    <property type="component" value="Unassembled WGS sequence"/>
</dbReference>
<reference evidence="3" key="2">
    <citation type="journal article" date="2014" name="Nature">
        <title>The genome of Eucalyptus grandis.</title>
        <authorList>
            <person name="Myburg A.A."/>
            <person name="Grattapaglia D."/>
            <person name="Tuskan G.A."/>
            <person name="Hellsten U."/>
            <person name="Hayes R.D."/>
            <person name="Grimwood J."/>
            <person name="Jenkins J."/>
            <person name="Lindquist E."/>
            <person name="Tice H."/>
            <person name="Bauer D."/>
            <person name="Goodstein D.M."/>
            <person name="Dubchak I."/>
            <person name="Poliakov A."/>
            <person name="Mizrachi E."/>
            <person name="Kullan A.R."/>
            <person name="Hussey S.G."/>
            <person name="Pinard D."/>
            <person name="van der Merwe K."/>
            <person name="Singh P."/>
            <person name="van Jaarsveld I."/>
            <person name="Silva-Junior O.B."/>
            <person name="Togawa R.C."/>
            <person name="Pappas M.R."/>
            <person name="Faria D.A."/>
            <person name="Sansaloni C.P."/>
            <person name="Petroli C.D."/>
            <person name="Yang X."/>
            <person name="Ranjan P."/>
            <person name="Tschaplinski T.J."/>
            <person name="Ye C.Y."/>
            <person name="Li T."/>
            <person name="Sterck L."/>
            <person name="Vanneste K."/>
            <person name="Murat F."/>
            <person name="Soler M."/>
            <person name="Clemente H.S."/>
            <person name="Saidi N."/>
            <person name="Cassan-Wang H."/>
            <person name="Dunand C."/>
            <person name="Hefer C.A."/>
            <person name="Bornberg-Bauer E."/>
            <person name="Kersting A.R."/>
            <person name="Vining K."/>
            <person name="Amarasinghe V."/>
            <person name="Ranik M."/>
            <person name="Naithani S."/>
            <person name="Elser J."/>
            <person name="Boyd A.E."/>
            <person name="Liston A."/>
            <person name="Spatafora J.W."/>
            <person name="Dharmwardhana P."/>
            <person name="Raja R."/>
            <person name="Sullivan C."/>
            <person name="Romanel E."/>
            <person name="Alves-Ferreira M."/>
            <person name="Kulheim C."/>
            <person name="Foley W."/>
            <person name="Carocha V."/>
            <person name="Paiva J."/>
            <person name="Kudrna D."/>
            <person name="Brommonschenkel S.H."/>
            <person name="Pasquali G."/>
            <person name="Byrne M."/>
            <person name="Rigault P."/>
            <person name="Tibbits J."/>
            <person name="Spokevicius A."/>
            <person name="Jones R.C."/>
            <person name="Steane D.A."/>
            <person name="Vaillancourt R.E."/>
            <person name="Potts B.M."/>
            <person name="Joubert F."/>
            <person name="Barry K."/>
            <person name="Pappas G.J."/>
            <person name="Strauss S.H."/>
            <person name="Jaiswal P."/>
            <person name="Grima-Pettenati J."/>
            <person name="Salse J."/>
            <person name="Van de Peer Y."/>
            <person name="Rokhsar D.S."/>
            <person name="Schmutz J."/>
        </authorList>
    </citation>
    <scope>NUCLEOTIDE SEQUENCE</scope>
    <source>
        <tissue evidence="3">Leaf extractions</tissue>
    </source>
</reference>
<evidence type="ECO:0000313" key="3">
    <source>
        <dbReference type="EMBL" id="KAK2633148.1"/>
    </source>
</evidence>